<sequence length="145" mass="16290">MTRRRRRAGREAGKLGCGRARRATKSRQALGSYVCADRRDDAAQPARFAGCYVSGGQRRAPTVRARDSPPARRRRNWHFAMPRGEGTTTATKGERPYTLVNTALTIGRSWSAARDGTCALLRRLGDDCNKSMDDEWWQRETHAPI</sequence>
<proteinExistence type="predicted"/>
<dbReference type="Proteomes" id="UP000887566">
    <property type="component" value="Unplaced"/>
</dbReference>
<dbReference type="WBParaSite" id="PSAMB.scaffold2254size24321.g17049.t1">
    <property type="protein sequence ID" value="PSAMB.scaffold2254size24321.g17049.t1"/>
    <property type="gene ID" value="PSAMB.scaffold2254size24321.g17049"/>
</dbReference>
<accession>A0A914VQT6</accession>
<keyword evidence="2" id="KW-1185">Reference proteome</keyword>
<protein>
    <submittedName>
        <fullName evidence="3">Uncharacterized protein</fullName>
    </submittedName>
</protein>
<name>A0A914VQT6_9BILA</name>
<evidence type="ECO:0000313" key="2">
    <source>
        <dbReference type="Proteomes" id="UP000887566"/>
    </source>
</evidence>
<dbReference type="AlphaFoldDB" id="A0A914VQT6"/>
<organism evidence="2 3">
    <name type="scientific">Plectus sambesii</name>
    <dbReference type="NCBI Taxonomy" id="2011161"/>
    <lineage>
        <taxon>Eukaryota</taxon>
        <taxon>Metazoa</taxon>
        <taxon>Ecdysozoa</taxon>
        <taxon>Nematoda</taxon>
        <taxon>Chromadorea</taxon>
        <taxon>Plectida</taxon>
        <taxon>Plectina</taxon>
        <taxon>Plectoidea</taxon>
        <taxon>Plectidae</taxon>
        <taxon>Plectus</taxon>
    </lineage>
</organism>
<evidence type="ECO:0000313" key="3">
    <source>
        <dbReference type="WBParaSite" id="PSAMB.scaffold2254size24321.g17049.t1"/>
    </source>
</evidence>
<reference evidence="3" key="1">
    <citation type="submission" date="2022-11" db="UniProtKB">
        <authorList>
            <consortium name="WormBaseParasite"/>
        </authorList>
    </citation>
    <scope>IDENTIFICATION</scope>
</reference>
<evidence type="ECO:0000256" key="1">
    <source>
        <dbReference type="SAM" id="MobiDB-lite"/>
    </source>
</evidence>
<feature type="region of interest" description="Disordered" evidence="1">
    <location>
        <begin position="1"/>
        <end position="23"/>
    </location>
</feature>